<dbReference type="Proteomes" id="UP000006365">
    <property type="component" value="Chromosome"/>
</dbReference>
<evidence type="ECO:0000256" key="3">
    <source>
        <dbReference type="ARBA" id="ARBA00022741"/>
    </source>
</evidence>
<dbReference type="SMART" id="SM00382">
    <property type="entry name" value="AAA"/>
    <property type="match status" value="1"/>
</dbReference>
<comment type="similarity">
    <text evidence="2">Belongs to the Mg-chelatase subunits D/I family.</text>
</comment>
<evidence type="ECO:0000256" key="4">
    <source>
        <dbReference type="ARBA" id="ARBA00022840"/>
    </source>
</evidence>
<dbReference type="GO" id="GO:0005524">
    <property type="term" value="F:ATP binding"/>
    <property type="evidence" value="ECO:0007669"/>
    <property type="project" value="UniProtKB-KW"/>
</dbReference>
<dbReference type="InterPro" id="IPR002035">
    <property type="entry name" value="VWF_A"/>
</dbReference>
<comment type="pathway">
    <text evidence="1">Porphyrin-containing compound metabolism; bacteriochlorophyll biosynthesis.</text>
</comment>
<dbReference type="InterPro" id="IPR000523">
    <property type="entry name" value="Mg_chelatse_chII-like_cat_dom"/>
</dbReference>
<feature type="domain" description="VWFA" evidence="8">
    <location>
        <begin position="497"/>
        <end position="679"/>
    </location>
</feature>
<dbReference type="AlphaFoldDB" id="A0A7U4DQQ2"/>
<evidence type="ECO:0000256" key="1">
    <source>
        <dbReference type="ARBA" id="ARBA00004800"/>
    </source>
</evidence>
<dbReference type="PROSITE" id="PS50234">
    <property type="entry name" value="VWFA"/>
    <property type="match status" value="1"/>
</dbReference>
<dbReference type="InterPro" id="IPR003593">
    <property type="entry name" value="AAA+_ATPase"/>
</dbReference>
<feature type="region of interest" description="Disordered" evidence="7">
    <location>
        <begin position="420"/>
        <end position="439"/>
    </location>
</feature>
<evidence type="ECO:0000256" key="5">
    <source>
        <dbReference type="ARBA" id="ARBA00030759"/>
    </source>
</evidence>
<evidence type="ECO:0000313" key="9">
    <source>
        <dbReference type="EMBL" id="ADW19242.1"/>
    </source>
</evidence>
<dbReference type="Gene3D" id="1.10.8.80">
    <property type="entry name" value="Magnesium chelatase subunit I, C-Terminal domain"/>
    <property type="match status" value="1"/>
</dbReference>
<organism evidence="9 10">
    <name type="scientific">Desulfobulbus propionicus (strain ATCC 33891 / DSM 2032 / VKM B-1956 / 1pr3)</name>
    <dbReference type="NCBI Taxonomy" id="577650"/>
    <lineage>
        <taxon>Bacteria</taxon>
        <taxon>Pseudomonadati</taxon>
        <taxon>Thermodesulfobacteriota</taxon>
        <taxon>Desulfobulbia</taxon>
        <taxon>Desulfobulbales</taxon>
        <taxon>Desulfobulbaceae</taxon>
        <taxon>Desulfobulbus</taxon>
    </lineage>
</organism>
<dbReference type="SUPFAM" id="SSF53300">
    <property type="entry name" value="vWA-like"/>
    <property type="match status" value="1"/>
</dbReference>
<feature type="compositionally biased region" description="Low complexity" evidence="7">
    <location>
        <begin position="351"/>
        <end position="365"/>
    </location>
</feature>
<evidence type="ECO:0000256" key="7">
    <source>
        <dbReference type="SAM" id="MobiDB-lite"/>
    </source>
</evidence>
<dbReference type="InterPro" id="IPR041628">
    <property type="entry name" value="ChlI/MoxR_AAA_lid"/>
</dbReference>
<dbReference type="InterPro" id="IPR012804">
    <property type="entry name" value="Cob_chelat_sub_put"/>
</dbReference>
<dbReference type="EMBL" id="CP002364">
    <property type="protein sequence ID" value="ADW19242.1"/>
    <property type="molecule type" value="Genomic_DNA"/>
</dbReference>
<dbReference type="InterPro" id="IPR052989">
    <property type="entry name" value="Mg-chelatase_DI-like"/>
</dbReference>
<keyword evidence="3" id="KW-0547">Nucleotide-binding</keyword>
<feature type="compositionally biased region" description="Pro residues" evidence="7">
    <location>
        <begin position="324"/>
        <end position="335"/>
    </location>
</feature>
<dbReference type="InterPro" id="IPR036465">
    <property type="entry name" value="vWFA_dom_sf"/>
</dbReference>
<dbReference type="Pfam" id="PF17863">
    <property type="entry name" value="AAA_lid_2"/>
    <property type="match status" value="1"/>
</dbReference>
<gene>
    <name evidence="9" type="ordered locus">Despr_3109</name>
</gene>
<dbReference type="NCBIfam" id="TIGR02442">
    <property type="entry name" value="Cob-chelat-sub"/>
    <property type="match status" value="1"/>
</dbReference>
<dbReference type="Pfam" id="PF01078">
    <property type="entry name" value="Mg_chelatase"/>
    <property type="match status" value="1"/>
</dbReference>
<dbReference type="PANTHER" id="PTHR35023">
    <property type="entry name" value="CHELATASE-RELATED"/>
    <property type="match status" value="1"/>
</dbReference>
<reference evidence="9 10" key="1">
    <citation type="journal article" date="2011" name="Stand. Genomic Sci.">
        <title>Complete genome sequence of Desulfobulbus propionicus type strain (1pr3).</title>
        <authorList>
            <person name="Pagani I."/>
            <person name="Lapidus A."/>
            <person name="Nolan M."/>
            <person name="Lucas S."/>
            <person name="Hammon N."/>
            <person name="Deshpande S."/>
            <person name="Cheng J.F."/>
            <person name="Chertkov O."/>
            <person name="Davenport K."/>
            <person name="Tapia R."/>
            <person name="Han C."/>
            <person name="Goodwin L."/>
            <person name="Pitluck S."/>
            <person name="Liolios K."/>
            <person name="Mavromatis K."/>
            <person name="Ivanova N."/>
            <person name="Mikhailova N."/>
            <person name="Pati A."/>
            <person name="Chen A."/>
            <person name="Palaniappan K."/>
            <person name="Land M."/>
            <person name="Hauser L."/>
            <person name="Chang Y.J."/>
            <person name="Jeffries C.D."/>
            <person name="Detter J.C."/>
            <person name="Brambilla E."/>
            <person name="Kannan K.P."/>
            <person name="Djao O.D."/>
            <person name="Rohde M."/>
            <person name="Pukall R."/>
            <person name="Spring S."/>
            <person name="Goker M."/>
            <person name="Sikorski J."/>
            <person name="Woyke T."/>
            <person name="Bristow J."/>
            <person name="Eisen J.A."/>
            <person name="Markowitz V."/>
            <person name="Hugenholtz P."/>
            <person name="Kyrpides N.C."/>
            <person name="Klenk H.P."/>
        </authorList>
    </citation>
    <scope>NUCLEOTIDE SEQUENCE [LARGE SCALE GENOMIC DNA]</scope>
    <source>
        <strain evidence="10">ATCC 33891 / DSM 2032 / 1pr3</strain>
    </source>
</reference>
<dbReference type="GO" id="GO:0016874">
    <property type="term" value="F:ligase activity"/>
    <property type="evidence" value="ECO:0007669"/>
    <property type="project" value="UniProtKB-KW"/>
</dbReference>
<dbReference type="SMART" id="SM00327">
    <property type="entry name" value="VWA"/>
    <property type="match status" value="1"/>
</dbReference>
<keyword evidence="10" id="KW-1185">Reference proteome</keyword>
<feature type="compositionally biased region" description="Basic residues" evidence="7">
    <location>
        <begin position="423"/>
        <end position="434"/>
    </location>
</feature>
<evidence type="ECO:0000313" key="10">
    <source>
        <dbReference type="Proteomes" id="UP000006365"/>
    </source>
</evidence>
<comment type="function">
    <text evidence="6">Involved in bacteriochlorophyll biosynthesis; introduces a magnesium ion into protoporphyrin IX to yield Mg-protoporphyrin IX.</text>
</comment>
<proteinExistence type="inferred from homology"/>
<dbReference type="Gene3D" id="3.40.50.410">
    <property type="entry name" value="von Willebrand factor, type A domain"/>
    <property type="match status" value="1"/>
</dbReference>
<dbReference type="InterPro" id="IPR041702">
    <property type="entry name" value="BchD/ChlD_VWA"/>
</dbReference>
<feature type="region of interest" description="Disordered" evidence="7">
    <location>
        <begin position="320"/>
        <end position="395"/>
    </location>
</feature>
<keyword evidence="9" id="KW-0436">Ligase</keyword>
<protein>
    <recommendedName>
        <fullName evidence="5">Mg-protoporphyrin IX chelatase</fullName>
    </recommendedName>
</protein>
<dbReference type="CDD" id="cd01451">
    <property type="entry name" value="vWA_Magnesium_chelatase"/>
    <property type="match status" value="1"/>
</dbReference>
<dbReference type="Gene3D" id="3.40.50.300">
    <property type="entry name" value="P-loop containing nucleotide triphosphate hydrolases"/>
    <property type="match status" value="1"/>
</dbReference>
<dbReference type="CDD" id="cd00009">
    <property type="entry name" value="AAA"/>
    <property type="match status" value="1"/>
</dbReference>
<dbReference type="PANTHER" id="PTHR35023:SF1">
    <property type="entry name" value="MG-PROTOPORPHYRIN IX CHELATASE"/>
    <property type="match status" value="1"/>
</dbReference>
<keyword evidence="4" id="KW-0067">ATP-binding</keyword>
<evidence type="ECO:0000256" key="6">
    <source>
        <dbReference type="ARBA" id="ARBA00053551"/>
    </source>
</evidence>
<name>A0A7U4DQQ2_DESPD</name>
<dbReference type="KEGG" id="dpr:Despr_3109"/>
<dbReference type="SUPFAM" id="SSF52540">
    <property type="entry name" value="P-loop containing nucleoside triphosphate hydrolases"/>
    <property type="match status" value="1"/>
</dbReference>
<accession>A0A7U4DQQ2</accession>
<dbReference type="Pfam" id="PF13519">
    <property type="entry name" value="VWA_2"/>
    <property type="match status" value="1"/>
</dbReference>
<feature type="compositionally biased region" description="Acidic residues" evidence="7">
    <location>
        <begin position="376"/>
        <end position="390"/>
    </location>
</feature>
<feature type="compositionally biased region" description="Acidic residues" evidence="7">
    <location>
        <begin position="336"/>
        <end position="350"/>
    </location>
</feature>
<evidence type="ECO:0000259" key="8">
    <source>
        <dbReference type="PROSITE" id="PS50234"/>
    </source>
</evidence>
<dbReference type="InterPro" id="IPR027417">
    <property type="entry name" value="P-loop_NTPase"/>
</dbReference>
<sequence length="681" mass="74877">MGNCMRKAIYPLAAVVGQDSFKQALLLAAINPGVGGLLVRGEKGTAKSTMVRALAALLPEMEVVAGCVNSCSPAPSSPRCPECERRFPDLPRATRPVPLVDLPLNATEDRVSGGIDFPRTLREGRVVVSPGLLAEAHRGLLYIDEVNLLDDHIVDLILDASASGENRIEREGISYRHPSRFILVGTMNPEEGELRPQLLDRFGLCLEVTGAEEPELRVELMERREAFDQDPAGFVRRYREENEQLAHRIIQGQTLLPWVRLSKGLRGFIAALCQENNVAGHRADLVLEQAARALAALEGKTEVSVEHIGKVAPLVLLHRRRDAQPPPPPPPPEPPLPEETDQQEQEEQSEQQEQQQPQENPQSQTAPPPPQPQEQSQEESQSEEQAEEEIQGQAAAEREDQVFAIGSTFQVKPLAAAKDRVVRRGSGRRTRSRISQKQGRYVKSTLHNNGDFALDATLRAAAPYQQQRAGKNGSDLAVQLRPQDIRSKVREKRIGNFLLFVVDASGSMGARGRMAASKGAVMSLLLDAYQKRDKVSMITFRRDAAFINLPPTTSVDMAGRLLAEMPVGGRTPLSAGLAKSFEQVRNYLIKNPTAQPIVLFITDGKCNVSLGEQKPVEESLRLAEALGRDQRIRSIVVDTEEAGLVTFGLARRLAGAMEAQYFKIDDLKAEALVNIVRGQHP</sequence>
<evidence type="ECO:0000256" key="2">
    <source>
        <dbReference type="ARBA" id="ARBA00005799"/>
    </source>
</evidence>